<dbReference type="EMBL" id="BMIQ01000002">
    <property type="protein sequence ID" value="GGD97991.1"/>
    <property type="molecule type" value="Genomic_DNA"/>
</dbReference>
<sequence>MPTVLRWKGNRFFWYVADGREPPHVHIFRDDKECKIWLHGLSIAFNKGYTGSEMRALLAKTAEERASLLEIWHEQFGH</sequence>
<evidence type="ECO:0008006" key="3">
    <source>
        <dbReference type="Google" id="ProtNLM"/>
    </source>
</evidence>
<protein>
    <recommendedName>
        <fullName evidence="3">DUF4160 domain-containing protein</fullName>
    </recommendedName>
</protein>
<dbReference type="Pfam" id="PF13711">
    <property type="entry name" value="DUF4160"/>
    <property type="match status" value="1"/>
</dbReference>
<evidence type="ECO:0000313" key="1">
    <source>
        <dbReference type="EMBL" id="GGD97991.1"/>
    </source>
</evidence>
<proteinExistence type="predicted"/>
<accession>A0A916ZHU5</accession>
<keyword evidence="2" id="KW-1185">Reference proteome</keyword>
<reference evidence="1" key="2">
    <citation type="submission" date="2020-09" db="EMBL/GenBank/DDBJ databases">
        <authorList>
            <person name="Sun Q."/>
            <person name="Zhou Y."/>
        </authorList>
    </citation>
    <scope>NUCLEOTIDE SEQUENCE</scope>
    <source>
        <strain evidence="1">CGMCC 1.15367</strain>
    </source>
</reference>
<gene>
    <name evidence="1" type="ORF">GCM10011390_15970</name>
</gene>
<dbReference type="AlphaFoldDB" id="A0A916ZHU5"/>
<reference evidence="1" key="1">
    <citation type="journal article" date="2014" name="Int. J. Syst. Evol. Microbiol.">
        <title>Complete genome sequence of Corynebacterium casei LMG S-19264T (=DSM 44701T), isolated from a smear-ripened cheese.</title>
        <authorList>
            <consortium name="US DOE Joint Genome Institute (JGI-PGF)"/>
            <person name="Walter F."/>
            <person name="Albersmeier A."/>
            <person name="Kalinowski J."/>
            <person name="Ruckert C."/>
        </authorList>
    </citation>
    <scope>NUCLEOTIDE SEQUENCE</scope>
    <source>
        <strain evidence="1">CGMCC 1.15367</strain>
    </source>
</reference>
<evidence type="ECO:0000313" key="2">
    <source>
        <dbReference type="Proteomes" id="UP000644699"/>
    </source>
</evidence>
<name>A0A916ZHU5_9HYPH</name>
<organism evidence="1 2">
    <name type="scientific">Aureimonas endophytica</name>
    <dbReference type="NCBI Taxonomy" id="2027858"/>
    <lineage>
        <taxon>Bacteria</taxon>
        <taxon>Pseudomonadati</taxon>
        <taxon>Pseudomonadota</taxon>
        <taxon>Alphaproteobacteria</taxon>
        <taxon>Hyphomicrobiales</taxon>
        <taxon>Aurantimonadaceae</taxon>
        <taxon>Aureimonas</taxon>
    </lineage>
</organism>
<comment type="caution">
    <text evidence="1">The sequence shown here is derived from an EMBL/GenBank/DDBJ whole genome shotgun (WGS) entry which is preliminary data.</text>
</comment>
<dbReference type="InterPro" id="IPR025427">
    <property type="entry name" value="DUF4160"/>
</dbReference>
<dbReference type="RefSeq" id="WP_188907694.1">
    <property type="nucleotide sequence ID" value="NZ_BMIQ01000002.1"/>
</dbReference>
<dbReference type="Proteomes" id="UP000644699">
    <property type="component" value="Unassembled WGS sequence"/>
</dbReference>